<reference evidence="2" key="1">
    <citation type="submission" date="2020-01" db="EMBL/GenBank/DDBJ databases">
        <title>Insect and environment-associated Actinomycetes.</title>
        <authorList>
            <person name="Currrie C."/>
            <person name="Chevrette M."/>
            <person name="Carlson C."/>
            <person name="Stubbendieck R."/>
            <person name="Wendt-Pienkowski E."/>
        </authorList>
    </citation>
    <scope>NUCLEOTIDE SEQUENCE</scope>
    <source>
        <strain evidence="2">SID12501</strain>
    </source>
</reference>
<proteinExistence type="predicted"/>
<evidence type="ECO:0000313" key="2">
    <source>
        <dbReference type="EMBL" id="NEC87038.1"/>
    </source>
</evidence>
<evidence type="ECO:0000256" key="1">
    <source>
        <dbReference type="SAM" id="MobiDB-lite"/>
    </source>
</evidence>
<feature type="region of interest" description="Disordered" evidence="1">
    <location>
        <begin position="1"/>
        <end position="21"/>
    </location>
</feature>
<accession>A0A6B3BRT1</accession>
<organism evidence="2">
    <name type="scientific">Streptomyces sp. SID12501</name>
    <dbReference type="NCBI Taxonomy" id="2706042"/>
    <lineage>
        <taxon>Bacteria</taxon>
        <taxon>Bacillati</taxon>
        <taxon>Actinomycetota</taxon>
        <taxon>Actinomycetes</taxon>
        <taxon>Kitasatosporales</taxon>
        <taxon>Streptomycetaceae</taxon>
        <taxon>Streptomyces</taxon>
    </lineage>
</organism>
<dbReference type="AlphaFoldDB" id="A0A6B3BRT1"/>
<dbReference type="RefSeq" id="WP_164314774.1">
    <property type="nucleotide sequence ID" value="NZ_JAAGLU010000010.1"/>
</dbReference>
<gene>
    <name evidence="2" type="ORF">G3I71_14660</name>
</gene>
<feature type="region of interest" description="Disordered" evidence="1">
    <location>
        <begin position="138"/>
        <end position="165"/>
    </location>
</feature>
<dbReference type="EMBL" id="JAAGLU010000010">
    <property type="protein sequence ID" value="NEC87038.1"/>
    <property type="molecule type" value="Genomic_DNA"/>
</dbReference>
<sequence>MACHASDQSYEDSQEPQDCQSVEGYEEDGQRYVSLAGLRARGWTGGMVHRLLGTPDRLSVNPRLRAAPQVRLYRVERVTAAERTDEYRKVAESSARRSEAVRNAVQRRRLEILERIRTEPIEVPRLDPGKLALRAVEHRARQEATAGGPTEPADGDSAQETGQVGRATLAPWKVDYLRHRMSHYDQLLDGLPGGERDSGRAEAAELLRRRICAAIGDAYPPLEQGCERQTRDQ</sequence>
<protein>
    <submittedName>
        <fullName evidence="2">Uncharacterized protein</fullName>
    </submittedName>
</protein>
<name>A0A6B3BRT1_9ACTN</name>
<comment type="caution">
    <text evidence="2">The sequence shown here is derived from an EMBL/GenBank/DDBJ whole genome shotgun (WGS) entry which is preliminary data.</text>
</comment>